<feature type="non-terminal residue" evidence="2">
    <location>
        <position position="1"/>
    </location>
</feature>
<feature type="compositionally biased region" description="Low complexity" evidence="1">
    <location>
        <begin position="42"/>
        <end position="59"/>
    </location>
</feature>
<evidence type="ECO:0000313" key="2">
    <source>
        <dbReference type="EMBL" id="KNC71372.1"/>
    </source>
</evidence>
<gene>
    <name evidence="2" type="ORF">SARC_16091</name>
</gene>
<proteinExistence type="predicted"/>
<organism evidence="2 3">
    <name type="scientific">Sphaeroforma arctica JP610</name>
    <dbReference type="NCBI Taxonomy" id="667725"/>
    <lineage>
        <taxon>Eukaryota</taxon>
        <taxon>Ichthyosporea</taxon>
        <taxon>Ichthyophonida</taxon>
        <taxon>Sphaeroforma</taxon>
    </lineage>
</organism>
<accession>A0A0L0F3V7</accession>
<evidence type="ECO:0000313" key="3">
    <source>
        <dbReference type="Proteomes" id="UP000054560"/>
    </source>
</evidence>
<keyword evidence="3" id="KW-1185">Reference proteome</keyword>
<reference evidence="2 3" key="1">
    <citation type="submission" date="2011-02" db="EMBL/GenBank/DDBJ databases">
        <title>The Genome Sequence of Sphaeroforma arctica JP610.</title>
        <authorList>
            <consortium name="The Broad Institute Genome Sequencing Platform"/>
            <person name="Russ C."/>
            <person name="Cuomo C."/>
            <person name="Young S.K."/>
            <person name="Zeng Q."/>
            <person name="Gargeya S."/>
            <person name="Alvarado L."/>
            <person name="Berlin A."/>
            <person name="Chapman S.B."/>
            <person name="Chen Z."/>
            <person name="Freedman E."/>
            <person name="Gellesch M."/>
            <person name="Goldberg J."/>
            <person name="Griggs A."/>
            <person name="Gujja S."/>
            <person name="Heilman E."/>
            <person name="Heiman D."/>
            <person name="Howarth C."/>
            <person name="Mehta T."/>
            <person name="Neiman D."/>
            <person name="Pearson M."/>
            <person name="Roberts A."/>
            <person name="Saif S."/>
            <person name="Shea T."/>
            <person name="Shenoy N."/>
            <person name="Sisk P."/>
            <person name="Stolte C."/>
            <person name="Sykes S."/>
            <person name="White J."/>
            <person name="Yandava C."/>
            <person name="Burger G."/>
            <person name="Gray M.W."/>
            <person name="Holland P.W.H."/>
            <person name="King N."/>
            <person name="Lang F.B.F."/>
            <person name="Roger A.J."/>
            <person name="Ruiz-Trillo I."/>
            <person name="Haas B."/>
            <person name="Nusbaum C."/>
            <person name="Birren B."/>
        </authorList>
    </citation>
    <scope>NUCLEOTIDE SEQUENCE [LARGE SCALE GENOMIC DNA]</scope>
    <source>
        <strain evidence="2 3">JP610</strain>
    </source>
</reference>
<feature type="compositionally biased region" description="Polar residues" evidence="1">
    <location>
        <begin position="1"/>
        <end position="19"/>
    </location>
</feature>
<sequence length="250" mass="26698">PPSRPITSLPTDADTSQALPQHFREPPTPVNTALPERSAPLPSTKSPSQESSTSPQATTLSSPTQEDQDTLTSSTTDPSASYIPGRGGPKVIVDQDSPLTVKKAVQKNNKQTVLDTLSSLETVQSLGLIQDKEEGGNVAPLDTTASKRSMGFFSRSKPKKTPSGPRVYGDSDDEAEKQANEVPNPVEESQQPNGVAAPTSNITLMATQGSKGRSTLQRKNSIEIINVWSIIATDWDNDPVGNRKKAIDNI</sequence>
<dbReference type="EMBL" id="KQ248924">
    <property type="protein sequence ID" value="KNC71372.1"/>
    <property type="molecule type" value="Genomic_DNA"/>
</dbReference>
<feature type="non-terminal residue" evidence="2">
    <location>
        <position position="250"/>
    </location>
</feature>
<feature type="compositionally biased region" description="Polar residues" evidence="1">
    <location>
        <begin position="60"/>
        <end position="79"/>
    </location>
</feature>
<feature type="compositionally biased region" description="Polar residues" evidence="1">
    <location>
        <begin position="187"/>
        <end position="197"/>
    </location>
</feature>
<protein>
    <submittedName>
        <fullName evidence="2">Uncharacterized protein</fullName>
    </submittedName>
</protein>
<dbReference type="AlphaFoldDB" id="A0A0L0F3V7"/>
<dbReference type="Proteomes" id="UP000054560">
    <property type="component" value="Unassembled WGS sequence"/>
</dbReference>
<feature type="region of interest" description="Disordered" evidence="1">
    <location>
        <begin position="1"/>
        <end position="95"/>
    </location>
</feature>
<feature type="region of interest" description="Disordered" evidence="1">
    <location>
        <begin position="127"/>
        <end position="197"/>
    </location>
</feature>
<evidence type="ECO:0000256" key="1">
    <source>
        <dbReference type="SAM" id="MobiDB-lite"/>
    </source>
</evidence>
<name>A0A0L0F3V7_9EUKA</name>
<dbReference type="GeneID" id="25916595"/>
<dbReference type="RefSeq" id="XP_014145274.1">
    <property type="nucleotide sequence ID" value="XM_014289799.1"/>
</dbReference>